<evidence type="ECO:0000256" key="1">
    <source>
        <dbReference type="SAM" id="MobiDB-lite"/>
    </source>
</evidence>
<reference evidence="2 3" key="1">
    <citation type="submission" date="2014-03" db="EMBL/GenBank/DDBJ databases">
        <title>Bradyrhizobium valentinum sp. nov., isolated from effective nodules of Lupinus mariae-josephae, a lupine endemic of basic-lime soils in Eastern Spain.</title>
        <authorList>
            <person name="Duran D."/>
            <person name="Rey L."/>
            <person name="Navarro A."/>
            <person name="Busquets A."/>
            <person name="Imperial J."/>
            <person name="Ruiz-Argueso T."/>
        </authorList>
    </citation>
    <scope>NUCLEOTIDE SEQUENCE [LARGE SCALE GENOMIC DNA]</scope>
    <source>
        <strain evidence="2 3">PAC68</strain>
    </source>
</reference>
<proteinExistence type="predicted"/>
<comment type="caution">
    <text evidence="2">The sequence shown here is derived from an EMBL/GenBank/DDBJ whole genome shotgun (WGS) entry which is preliminary data.</text>
</comment>
<protein>
    <submittedName>
        <fullName evidence="2">Uncharacterized protein</fullName>
    </submittedName>
</protein>
<dbReference type="EMBL" id="LLXZ01000038">
    <property type="protein sequence ID" value="KRR12204.1"/>
    <property type="molecule type" value="Genomic_DNA"/>
</dbReference>
<dbReference type="Proteomes" id="UP000050863">
    <property type="component" value="Unassembled WGS sequence"/>
</dbReference>
<feature type="region of interest" description="Disordered" evidence="1">
    <location>
        <begin position="31"/>
        <end position="80"/>
    </location>
</feature>
<name>A0A0R3LW54_9BRAD</name>
<evidence type="ECO:0000313" key="2">
    <source>
        <dbReference type="EMBL" id="KRR12204.1"/>
    </source>
</evidence>
<organism evidence="2 3">
    <name type="scientific">Bradyrhizobium jicamae</name>
    <dbReference type="NCBI Taxonomy" id="280332"/>
    <lineage>
        <taxon>Bacteria</taxon>
        <taxon>Pseudomonadati</taxon>
        <taxon>Pseudomonadota</taxon>
        <taxon>Alphaproteobacteria</taxon>
        <taxon>Hyphomicrobiales</taxon>
        <taxon>Nitrobacteraceae</taxon>
        <taxon>Bradyrhizobium</taxon>
    </lineage>
</organism>
<dbReference type="RefSeq" id="WP_057834441.1">
    <property type="nucleotide sequence ID" value="NZ_LLXZ01000038.1"/>
</dbReference>
<dbReference type="AlphaFoldDB" id="A0A0R3LW54"/>
<evidence type="ECO:0000313" key="3">
    <source>
        <dbReference type="Proteomes" id="UP000050863"/>
    </source>
</evidence>
<feature type="compositionally biased region" description="Basic residues" evidence="1">
    <location>
        <begin position="44"/>
        <end position="54"/>
    </location>
</feature>
<accession>A0A0R3LW54</accession>
<sequence>MKTASTKAATSVETTDAEAAVEAATAAMKAATTTDAMKAATATARRHNVGRKNSKCCGRQQRDHDFTEHDWPSLVQEVDA</sequence>
<feature type="compositionally biased region" description="Low complexity" evidence="1">
    <location>
        <begin position="31"/>
        <end position="43"/>
    </location>
</feature>
<gene>
    <name evidence="2" type="ORF">CQ12_31645</name>
</gene>
<feature type="compositionally biased region" description="Basic and acidic residues" evidence="1">
    <location>
        <begin position="60"/>
        <end position="71"/>
    </location>
</feature>
<keyword evidence="3" id="KW-1185">Reference proteome</keyword>